<dbReference type="CDD" id="cd00082">
    <property type="entry name" value="HisKA"/>
    <property type="match status" value="1"/>
</dbReference>
<feature type="transmembrane region" description="Helical" evidence="8">
    <location>
        <begin position="458"/>
        <end position="478"/>
    </location>
</feature>
<comment type="caution">
    <text evidence="11">The sequence shown here is derived from an EMBL/GenBank/DDBJ whole genome shotgun (WGS) entry which is preliminary data.</text>
</comment>
<evidence type="ECO:0000256" key="3">
    <source>
        <dbReference type="ARBA" id="ARBA00022553"/>
    </source>
</evidence>
<dbReference type="eggNOG" id="COG2205">
    <property type="taxonomic scope" value="Bacteria"/>
</dbReference>
<gene>
    <name evidence="11" type="ORF">PTD2_03301</name>
</gene>
<feature type="domain" description="Histidine kinase" evidence="10">
    <location>
        <begin position="504"/>
        <end position="719"/>
    </location>
</feature>
<feature type="repeat" description="TPR" evidence="7">
    <location>
        <begin position="217"/>
        <end position="250"/>
    </location>
</feature>
<evidence type="ECO:0000256" key="9">
    <source>
        <dbReference type="SAM" id="SignalP"/>
    </source>
</evidence>
<dbReference type="InterPro" id="IPR050736">
    <property type="entry name" value="Sensor_HK_Regulatory"/>
</dbReference>
<dbReference type="Pfam" id="PF00512">
    <property type="entry name" value="HisKA"/>
    <property type="match status" value="1"/>
</dbReference>
<dbReference type="InterPro" id="IPR005467">
    <property type="entry name" value="His_kinase_dom"/>
</dbReference>
<dbReference type="Proteomes" id="UP000006201">
    <property type="component" value="Unassembled WGS sequence"/>
</dbReference>
<dbReference type="Gene3D" id="1.10.287.130">
    <property type="match status" value="1"/>
</dbReference>
<proteinExistence type="predicted"/>
<dbReference type="Gene3D" id="3.30.565.10">
    <property type="entry name" value="Histidine kinase-like ATPase, C-terminal domain"/>
    <property type="match status" value="1"/>
</dbReference>
<comment type="catalytic activity">
    <reaction evidence="1">
        <text>ATP + protein L-histidine = ADP + protein N-phospho-L-histidine.</text>
        <dbReference type="EC" id="2.7.13.3"/>
    </reaction>
</comment>
<dbReference type="InterPro" id="IPR003594">
    <property type="entry name" value="HATPase_dom"/>
</dbReference>
<dbReference type="SUPFAM" id="SSF48452">
    <property type="entry name" value="TPR-like"/>
    <property type="match status" value="2"/>
</dbReference>
<dbReference type="InterPro" id="IPR019734">
    <property type="entry name" value="TPR_rpt"/>
</dbReference>
<evidence type="ECO:0000256" key="7">
    <source>
        <dbReference type="PROSITE-ProRule" id="PRU00339"/>
    </source>
</evidence>
<dbReference type="HOGENOM" id="CLU_383956_0_0_6"/>
<dbReference type="InterPro" id="IPR011990">
    <property type="entry name" value="TPR-like_helical_dom_sf"/>
</dbReference>
<dbReference type="PANTHER" id="PTHR43711:SF1">
    <property type="entry name" value="HISTIDINE KINASE 1"/>
    <property type="match status" value="1"/>
</dbReference>
<evidence type="ECO:0000313" key="11">
    <source>
        <dbReference type="EMBL" id="EAR30563.1"/>
    </source>
</evidence>
<dbReference type="SMART" id="SM00388">
    <property type="entry name" value="HisKA"/>
    <property type="match status" value="1"/>
</dbReference>
<dbReference type="PROSITE" id="PS50005">
    <property type="entry name" value="TPR"/>
    <property type="match status" value="1"/>
</dbReference>
<keyword evidence="9" id="KW-0732">Signal</keyword>
<keyword evidence="6" id="KW-0902">Two-component regulatory system</keyword>
<protein>
    <recommendedName>
        <fullName evidence="2">histidine kinase</fullName>
        <ecNumber evidence="2">2.7.13.3</ecNumber>
    </recommendedName>
</protein>
<organism evidence="11 12">
    <name type="scientific">Pseudoalteromonas tunicata D2</name>
    <dbReference type="NCBI Taxonomy" id="87626"/>
    <lineage>
        <taxon>Bacteria</taxon>
        <taxon>Pseudomonadati</taxon>
        <taxon>Pseudomonadota</taxon>
        <taxon>Gammaproteobacteria</taxon>
        <taxon>Alteromonadales</taxon>
        <taxon>Pseudoalteromonadaceae</taxon>
        <taxon>Pseudoalteromonas</taxon>
    </lineage>
</organism>
<keyword evidence="12" id="KW-1185">Reference proteome</keyword>
<evidence type="ECO:0000256" key="6">
    <source>
        <dbReference type="ARBA" id="ARBA00023012"/>
    </source>
</evidence>
<keyword evidence="4" id="KW-0808">Transferase</keyword>
<dbReference type="AlphaFoldDB" id="A4C4T1"/>
<sequence length="720" mass="82431">MFLLLYFRRYIAFFLLLCCLTQAKAQTYDLTNFNFAASDALAQLTKIQNNTTGEQQADATISIATLHWHRGRYDQALAILAPLKQSQWPKITIMAWFEESLIAQNRNHYAEAERIMLEHVHPLVNLNLTLFTTNEQANFYRMTGIYQRNLSKYDLAKQNYQISLELYSQSNRPSGMARIYNALGVLAETELDYDQALMYQLNAMHALSNSKDLMTISANFYNLGNLYMKTNDLTQAEHFYQKALKIDLARKNSKDCAFDYSQLAKLAHKKGQLKVAVEYNEKAIELFLKADAPAATTQTYLQLADIYKDLANPTARFANLNHAQNSAMLTNDTFAQGRVHSHFFDYYLENKALNQALSHAEQYLAITQSLNNISLVRPAHEKLADVLALKQDFSAAYSHLKLAYQQYQEDVSSERIKEQEKSKKDVNLLQEQLKVSQLQQNEKAQQQIIATEQATKKWLVTLFFLSLLLFSVIIFNIWQRRKMALLRNELSEQLLKQKDQLLADISHELRTPLTSMKLQVNALQHNLISDVQSSYSQMNQKVIDINRLISDIYELAQSDSGHLVLNQQSHVAAALFESWQHEFANYVKDHDFNWQCEINLQQQTVLWDCDRIKQVLTNLIANSCLYTDKPGTITLSVYAKNHFIIISINDTAPGVPSDQFEQIFERLYRVEKSRSRQLGGSGLGLAICKNLIHAHQGQIRATASPLGGLKISIKLPVCNK</sequence>
<feature type="signal peptide" evidence="9">
    <location>
        <begin position="1"/>
        <end position="25"/>
    </location>
</feature>
<dbReference type="SUPFAM" id="SSF55874">
    <property type="entry name" value="ATPase domain of HSP90 chaperone/DNA topoisomerase II/histidine kinase"/>
    <property type="match status" value="1"/>
</dbReference>
<dbReference type="EMBL" id="AAOH01000001">
    <property type="protein sequence ID" value="EAR30563.1"/>
    <property type="molecule type" value="Genomic_DNA"/>
</dbReference>
<evidence type="ECO:0000256" key="4">
    <source>
        <dbReference type="ARBA" id="ARBA00022679"/>
    </source>
</evidence>
<keyword evidence="5 11" id="KW-0418">Kinase</keyword>
<keyword evidence="3" id="KW-0597">Phosphoprotein</keyword>
<name>A4C4T1_9GAMM</name>
<accession>A4C4T1</accession>
<keyword evidence="7" id="KW-0802">TPR repeat</keyword>
<dbReference type="Pfam" id="PF02518">
    <property type="entry name" value="HATPase_c"/>
    <property type="match status" value="1"/>
</dbReference>
<keyword evidence="8" id="KW-0812">Transmembrane</keyword>
<evidence type="ECO:0000259" key="10">
    <source>
        <dbReference type="PROSITE" id="PS50109"/>
    </source>
</evidence>
<dbReference type="InterPro" id="IPR036890">
    <property type="entry name" value="HATPase_C_sf"/>
</dbReference>
<keyword evidence="8" id="KW-0472">Membrane</keyword>
<dbReference type="Gene3D" id="1.25.40.10">
    <property type="entry name" value="Tetratricopeptide repeat domain"/>
    <property type="match status" value="1"/>
</dbReference>
<dbReference type="InterPro" id="IPR004358">
    <property type="entry name" value="Sig_transdc_His_kin-like_C"/>
</dbReference>
<reference evidence="11 12" key="1">
    <citation type="submission" date="2006-02" db="EMBL/GenBank/DDBJ databases">
        <authorList>
            <person name="Moran M.A."/>
            <person name="Kjelleberg S."/>
            <person name="Egan S."/>
            <person name="Saunders N."/>
            <person name="Thomas T."/>
            <person name="Ferriera S."/>
            <person name="Johnson J."/>
            <person name="Kravitz S."/>
            <person name="Halpern A."/>
            <person name="Remington K."/>
            <person name="Beeson K."/>
            <person name="Tran B."/>
            <person name="Rogers Y.-H."/>
            <person name="Friedman R."/>
            <person name="Venter J.C."/>
        </authorList>
    </citation>
    <scope>NUCLEOTIDE SEQUENCE [LARGE SCALE GENOMIC DNA]</scope>
    <source>
        <strain evidence="11 12">D2</strain>
    </source>
</reference>
<dbReference type="EC" id="2.7.13.3" evidence="2"/>
<dbReference type="SMART" id="SM00028">
    <property type="entry name" value="TPR"/>
    <property type="match status" value="5"/>
</dbReference>
<dbReference type="SUPFAM" id="SSF47384">
    <property type="entry name" value="Homodimeric domain of signal transducing histidine kinase"/>
    <property type="match status" value="1"/>
</dbReference>
<dbReference type="SMART" id="SM00387">
    <property type="entry name" value="HATPase_c"/>
    <property type="match status" value="1"/>
</dbReference>
<dbReference type="STRING" id="87626.PTD2_03301"/>
<evidence type="ECO:0000256" key="1">
    <source>
        <dbReference type="ARBA" id="ARBA00000085"/>
    </source>
</evidence>
<feature type="chain" id="PRO_5002666946" description="histidine kinase" evidence="9">
    <location>
        <begin position="26"/>
        <end position="720"/>
    </location>
</feature>
<dbReference type="InterPro" id="IPR036097">
    <property type="entry name" value="HisK_dim/P_sf"/>
</dbReference>
<dbReference type="FunFam" id="3.30.565.10:FF:000006">
    <property type="entry name" value="Sensor histidine kinase WalK"/>
    <property type="match status" value="1"/>
</dbReference>
<dbReference type="PANTHER" id="PTHR43711">
    <property type="entry name" value="TWO-COMPONENT HISTIDINE KINASE"/>
    <property type="match status" value="1"/>
</dbReference>
<dbReference type="InterPro" id="IPR003661">
    <property type="entry name" value="HisK_dim/P_dom"/>
</dbReference>
<evidence type="ECO:0000256" key="5">
    <source>
        <dbReference type="ARBA" id="ARBA00022777"/>
    </source>
</evidence>
<dbReference type="Pfam" id="PF13424">
    <property type="entry name" value="TPR_12"/>
    <property type="match status" value="1"/>
</dbReference>
<keyword evidence="8" id="KW-1133">Transmembrane helix</keyword>
<dbReference type="PROSITE" id="PS50293">
    <property type="entry name" value="TPR_REGION"/>
    <property type="match status" value="1"/>
</dbReference>
<dbReference type="GO" id="GO:0000155">
    <property type="term" value="F:phosphorelay sensor kinase activity"/>
    <property type="evidence" value="ECO:0007669"/>
    <property type="project" value="InterPro"/>
</dbReference>
<dbReference type="PRINTS" id="PR00344">
    <property type="entry name" value="BCTRLSENSOR"/>
</dbReference>
<dbReference type="GO" id="GO:0005886">
    <property type="term" value="C:plasma membrane"/>
    <property type="evidence" value="ECO:0007669"/>
    <property type="project" value="UniProtKB-ARBA"/>
</dbReference>
<evidence type="ECO:0000256" key="8">
    <source>
        <dbReference type="SAM" id="Phobius"/>
    </source>
</evidence>
<evidence type="ECO:0000313" key="12">
    <source>
        <dbReference type="Proteomes" id="UP000006201"/>
    </source>
</evidence>
<evidence type="ECO:0000256" key="2">
    <source>
        <dbReference type="ARBA" id="ARBA00012438"/>
    </source>
</evidence>
<dbReference type="PROSITE" id="PS50109">
    <property type="entry name" value="HIS_KIN"/>
    <property type="match status" value="1"/>
</dbReference>